<organism evidence="2 3">
    <name type="scientific">Micromonospora avicenniae</name>
    <dbReference type="NCBI Taxonomy" id="1198245"/>
    <lineage>
        <taxon>Bacteria</taxon>
        <taxon>Bacillati</taxon>
        <taxon>Actinomycetota</taxon>
        <taxon>Actinomycetes</taxon>
        <taxon>Micromonosporales</taxon>
        <taxon>Micromonosporaceae</taxon>
        <taxon>Micromonospora</taxon>
    </lineage>
</organism>
<accession>A0A1N6ZM76</accession>
<dbReference type="InterPro" id="IPR025442">
    <property type="entry name" value="DUF4185"/>
</dbReference>
<sequence>MFRLIPGGPRSKSRAATAFVVAAGLTGAALLVTTGPTYATSARTSATLIEKITGPDSPNDTYGRWNVKATDLGIMWDNNAGQVLTAFGDTFGDAWIGPGGGVLGSGDANWRSNVLLRSSDTTPGDGMDFASAVTGPDGRAREILPGLHQPDGTGEVTKIPTAGIAVGDRQYVSFMSVRHWGPPGQWDTNYAQIAYSDDNGDTWSTTGTPTWDNPSFTDTFQQQAFARSGGYVYVFGTPSGRNGNAYLARVPEAQMLTQSAYQYWNGSSWIANDEAAAVAVVDAPVSELSVRYDSSIGRWVMMYLQGEDIVLRTATSPQGPWSGAQIVVSSADYPGLYGGFLHPWSSGGTLYFTMSQWNPYNVYLMKVRIDATGAVVAPNLVGDPSFERGALTGTGTDGTWACSGNCGIDNSRWGYSGDRNGFARFNRGWQDVHQTVPVEANTAYQLTGFVRTSSNSRTGFLGVRTPSGAVIGQAHYTAIGSWTRIVVNFNSRANTSVVVYAGVRTDSGDIWIQLDDFSLTRT</sequence>
<keyword evidence="3" id="KW-1185">Reference proteome</keyword>
<protein>
    <recommendedName>
        <fullName evidence="1">DUF4185 domain-containing protein</fullName>
    </recommendedName>
</protein>
<feature type="domain" description="DUF4185" evidence="1">
    <location>
        <begin position="57"/>
        <end position="366"/>
    </location>
</feature>
<dbReference type="Proteomes" id="UP000186004">
    <property type="component" value="Unassembled WGS sequence"/>
</dbReference>
<dbReference type="Gene3D" id="2.60.120.260">
    <property type="entry name" value="Galactose-binding domain-like"/>
    <property type="match status" value="1"/>
</dbReference>
<evidence type="ECO:0000313" key="2">
    <source>
        <dbReference type="EMBL" id="SIR27905.1"/>
    </source>
</evidence>
<proteinExistence type="predicted"/>
<dbReference type="Pfam" id="PF13810">
    <property type="entry name" value="DUF4185"/>
    <property type="match status" value="1"/>
</dbReference>
<gene>
    <name evidence="2" type="ORF">SAMN05444858_10819</name>
</gene>
<reference evidence="2 3" key="1">
    <citation type="submission" date="2017-01" db="EMBL/GenBank/DDBJ databases">
        <authorList>
            <person name="Mah S.A."/>
            <person name="Swanson W.J."/>
            <person name="Moy G.W."/>
            <person name="Vacquier V.D."/>
        </authorList>
    </citation>
    <scope>NUCLEOTIDE SEQUENCE [LARGE SCALE GENOMIC DNA]</scope>
    <source>
        <strain evidence="2 3">DSM 45758</strain>
    </source>
</reference>
<dbReference type="AlphaFoldDB" id="A0A1N6ZM76"/>
<evidence type="ECO:0000259" key="1">
    <source>
        <dbReference type="Pfam" id="PF13810"/>
    </source>
</evidence>
<dbReference type="RefSeq" id="WP_245828248.1">
    <property type="nucleotide sequence ID" value="NZ_FTNF01000008.1"/>
</dbReference>
<name>A0A1N6ZM76_9ACTN</name>
<dbReference type="STRING" id="1198245.SAMN05444858_10819"/>
<evidence type="ECO:0000313" key="3">
    <source>
        <dbReference type="Proteomes" id="UP000186004"/>
    </source>
</evidence>
<dbReference type="EMBL" id="FTNF01000008">
    <property type="protein sequence ID" value="SIR27905.1"/>
    <property type="molecule type" value="Genomic_DNA"/>
</dbReference>